<comment type="subcellular location">
    <subcellularLocation>
        <location evidence="1">Membrane</location>
    </subcellularLocation>
</comment>
<keyword evidence="3" id="KW-0547">Nucleotide-binding</keyword>
<feature type="transmembrane region" description="Helical" evidence="9">
    <location>
        <begin position="75"/>
        <end position="93"/>
    </location>
</feature>
<dbReference type="InterPro" id="IPR050401">
    <property type="entry name" value="Cyclic_nucleotide_synthase"/>
</dbReference>
<evidence type="ECO:0000259" key="10">
    <source>
        <dbReference type="PROSITE" id="PS50125"/>
    </source>
</evidence>
<dbReference type="PANTHER" id="PTHR11920">
    <property type="entry name" value="GUANYLYL CYCLASE"/>
    <property type="match status" value="1"/>
</dbReference>
<feature type="compositionally biased region" description="Basic and acidic residues" evidence="8">
    <location>
        <begin position="1"/>
        <end position="12"/>
    </location>
</feature>
<dbReference type="Gene3D" id="6.10.250.780">
    <property type="match status" value="1"/>
</dbReference>
<feature type="compositionally biased region" description="Polar residues" evidence="8">
    <location>
        <begin position="31"/>
        <end position="53"/>
    </location>
</feature>
<sequence length="670" mass="76477">MTKVTPTDHEANIENTSSPRRKSTVKDDDQTSTNPQNSHNTYNSKDPNSKNRSCGSSLQAGFCQINPVTKTGQRLYMVHMLLLPFLPISALIIQNAIGLSDLLRYQAEVQRSGAKVDGATHIEKFITNMQRERSEVAFYIFTYGKQTLGFNLSERFQITDEALEKMPWPEMKVSKSNENMFKSKLRFQIRHGDFRQRISQEEEDINSILNWYNRADAVFLQHLSTGIKTTNSSAVWRYLIAYANLLRCIENYGIAVAYGIRYYGQGRITRDNYIQFIRHFTLGDEYLDQSKNYVPTVKQESSTIKTQGDHYNALEKSRRDVLEQRPQKPNTNEALRFYQATYGYTEALRVVIKDLREEIKRIVEEELTSANHQQALGVAVLIIVLIISPTIIFLVRNATATIQIFSFSLSKKAFELKMERKKADDLLFQMLPKEVASTIQSKKRSMPEKMESVSVLYSDIQDFTSMVQTSSPIETVILLNSLYKMFDSRIDKYDVYKVNNINDSYMIVSGIPSKPGKMASSEYPAYELSTLAIDLIGGSSMFVIPHSPKERLLVRIGIHSGPAIGGVLTVRNKMPRYRLFGDSVYVAHQLNIQCEPMKIHISLECKLLLDSLGGFRTEHRGMMNIKPKGMVDTYWLMGKEGGILNKNNRDGDYSMDEGPDYMKDLSNADF</sequence>
<dbReference type="SMART" id="SM00044">
    <property type="entry name" value="CYCc"/>
    <property type="match status" value="1"/>
</dbReference>
<accession>A0A0K2SY27</accession>
<dbReference type="GO" id="GO:0005886">
    <property type="term" value="C:plasma membrane"/>
    <property type="evidence" value="ECO:0007669"/>
    <property type="project" value="TreeGrafter"/>
</dbReference>
<reference evidence="12" key="1">
    <citation type="submission" date="2014-05" db="EMBL/GenBank/DDBJ databases">
        <authorList>
            <person name="Chronopoulou M."/>
        </authorList>
    </citation>
    <scope>NUCLEOTIDE SEQUENCE</scope>
    <source>
        <tissue evidence="12">Whole organism</tissue>
    </source>
</reference>
<dbReference type="GO" id="GO:0001653">
    <property type="term" value="F:peptide receptor activity"/>
    <property type="evidence" value="ECO:0007669"/>
    <property type="project" value="TreeGrafter"/>
</dbReference>
<evidence type="ECO:0000256" key="8">
    <source>
        <dbReference type="SAM" id="MobiDB-lite"/>
    </source>
</evidence>
<evidence type="ECO:0000256" key="7">
    <source>
        <dbReference type="ARBA" id="ARBA00023239"/>
    </source>
</evidence>
<dbReference type="GO" id="GO:0004016">
    <property type="term" value="F:adenylate cyclase activity"/>
    <property type="evidence" value="ECO:0007669"/>
    <property type="project" value="TreeGrafter"/>
</dbReference>
<dbReference type="Gene3D" id="3.30.70.1230">
    <property type="entry name" value="Nucleotide cyclase"/>
    <property type="match status" value="1"/>
</dbReference>
<dbReference type="InterPro" id="IPR001054">
    <property type="entry name" value="A/G_cyclase"/>
</dbReference>
<reference evidence="11" key="2">
    <citation type="submission" date="2021-02" db="EMBL/GenBank/DDBJ databases">
        <authorList>
            <person name="Bekaert M."/>
        </authorList>
    </citation>
    <scope>NUCLEOTIDE SEQUENCE</scope>
    <source>
        <strain evidence="11">IoA-00</strain>
    </source>
</reference>
<dbReference type="OrthoDB" id="60033at2759"/>
<keyword evidence="6" id="KW-0325">Glycoprotein</keyword>
<organism evidence="12">
    <name type="scientific">Lepeophtheirus salmonis</name>
    <name type="common">Salmon louse</name>
    <name type="synonym">Caligus salmonis</name>
    <dbReference type="NCBI Taxonomy" id="72036"/>
    <lineage>
        <taxon>Eukaryota</taxon>
        <taxon>Metazoa</taxon>
        <taxon>Ecdysozoa</taxon>
        <taxon>Arthropoda</taxon>
        <taxon>Crustacea</taxon>
        <taxon>Multicrustacea</taxon>
        <taxon>Hexanauplia</taxon>
        <taxon>Copepoda</taxon>
        <taxon>Siphonostomatoida</taxon>
        <taxon>Caligidae</taxon>
        <taxon>Lepeophtheirus</taxon>
    </lineage>
</organism>
<dbReference type="EMBL" id="HACA01001322">
    <property type="protein sequence ID" value="CDW18683.1"/>
    <property type="molecule type" value="Transcribed_RNA"/>
</dbReference>
<evidence type="ECO:0000313" key="13">
    <source>
        <dbReference type="Proteomes" id="UP000675881"/>
    </source>
</evidence>
<proteinExistence type="predicted"/>
<feature type="transmembrane region" description="Helical" evidence="9">
    <location>
        <begin position="375"/>
        <end position="395"/>
    </location>
</feature>
<keyword evidence="4 9" id="KW-1133">Transmembrane helix</keyword>
<dbReference type="GO" id="GO:0035556">
    <property type="term" value="P:intracellular signal transduction"/>
    <property type="evidence" value="ECO:0007669"/>
    <property type="project" value="InterPro"/>
</dbReference>
<gene>
    <name evidence="11" type="ORF">LSAA_9792</name>
</gene>
<keyword evidence="2 9" id="KW-0812">Transmembrane</keyword>
<protein>
    <recommendedName>
        <fullName evidence="10">Guanylate cyclase domain-containing protein</fullName>
    </recommendedName>
</protein>
<evidence type="ECO:0000256" key="9">
    <source>
        <dbReference type="SAM" id="Phobius"/>
    </source>
</evidence>
<dbReference type="Pfam" id="PF00211">
    <property type="entry name" value="Guanylate_cyc"/>
    <property type="match status" value="1"/>
</dbReference>
<dbReference type="InterPro" id="IPR013587">
    <property type="entry name" value="Nitrate/nitrite_sensing"/>
</dbReference>
<dbReference type="GO" id="GO:0007168">
    <property type="term" value="P:receptor guanylyl cyclase signaling pathway"/>
    <property type="evidence" value="ECO:0007669"/>
    <property type="project" value="TreeGrafter"/>
</dbReference>
<feature type="region of interest" description="Disordered" evidence="8">
    <location>
        <begin position="1"/>
        <end position="53"/>
    </location>
</feature>
<dbReference type="SUPFAM" id="SSF55073">
    <property type="entry name" value="Nucleotide cyclase"/>
    <property type="match status" value="1"/>
</dbReference>
<dbReference type="EMBL" id="HG994584">
    <property type="protein sequence ID" value="CAF2952716.1"/>
    <property type="molecule type" value="Genomic_DNA"/>
</dbReference>
<dbReference type="PANTHER" id="PTHR11920:SF504">
    <property type="entry name" value="GUANYLATE CYCLASE"/>
    <property type="match status" value="1"/>
</dbReference>
<dbReference type="AlphaFoldDB" id="A0A0K2SY27"/>
<dbReference type="Pfam" id="PF08376">
    <property type="entry name" value="NIT"/>
    <property type="match status" value="1"/>
</dbReference>
<keyword evidence="7" id="KW-0456">Lyase</keyword>
<evidence type="ECO:0000256" key="2">
    <source>
        <dbReference type="ARBA" id="ARBA00022692"/>
    </source>
</evidence>
<keyword evidence="13" id="KW-1185">Reference proteome</keyword>
<dbReference type="InterPro" id="IPR029787">
    <property type="entry name" value="Nucleotide_cyclase"/>
</dbReference>
<evidence type="ECO:0000313" key="11">
    <source>
        <dbReference type="EMBL" id="CAF2952716.1"/>
    </source>
</evidence>
<feature type="domain" description="Guanylate cyclase" evidence="10">
    <location>
        <begin position="454"/>
        <end position="591"/>
    </location>
</feature>
<evidence type="ECO:0000313" key="12">
    <source>
        <dbReference type="EMBL" id="CDW18683.1"/>
    </source>
</evidence>
<dbReference type="GO" id="GO:0004383">
    <property type="term" value="F:guanylate cyclase activity"/>
    <property type="evidence" value="ECO:0007669"/>
    <property type="project" value="TreeGrafter"/>
</dbReference>
<dbReference type="CDD" id="cd07302">
    <property type="entry name" value="CHD"/>
    <property type="match status" value="1"/>
</dbReference>
<evidence type="ECO:0000256" key="5">
    <source>
        <dbReference type="ARBA" id="ARBA00023136"/>
    </source>
</evidence>
<evidence type="ECO:0000256" key="4">
    <source>
        <dbReference type="ARBA" id="ARBA00022989"/>
    </source>
</evidence>
<dbReference type="GO" id="GO:0000166">
    <property type="term" value="F:nucleotide binding"/>
    <property type="evidence" value="ECO:0007669"/>
    <property type="project" value="UniProtKB-KW"/>
</dbReference>
<evidence type="ECO:0000256" key="1">
    <source>
        <dbReference type="ARBA" id="ARBA00004370"/>
    </source>
</evidence>
<dbReference type="PROSITE" id="PS50125">
    <property type="entry name" value="GUANYLATE_CYCLASE_2"/>
    <property type="match status" value="1"/>
</dbReference>
<evidence type="ECO:0000256" key="3">
    <source>
        <dbReference type="ARBA" id="ARBA00022741"/>
    </source>
</evidence>
<dbReference type="Proteomes" id="UP000675881">
    <property type="component" value="Chromosome 5"/>
</dbReference>
<keyword evidence="5 9" id="KW-0472">Membrane</keyword>
<dbReference type="FunFam" id="3.30.70.1230:FF:000030">
    <property type="entry name" value="Si:ch211-215j19.12"/>
    <property type="match status" value="1"/>
</dbReference>
<name>A0A0K2SY27_LEPSM</name>
<evidence type="ECO:0000256" key="6">
    <source>
        <dbReference type="ARBA" id="ARBA00023180"/>
    </source>
</evidence>